<dbReference type="Proteomes" id="UP000325440">
    <property type="component" value="Unassembled WGS sequence"/>
</dbReference>
<feature type="region of interest" description="Disordered" evidence="1">
    <location>
        <begin position="1"/>
        <end position="45"/>
    </location>
</feature>
<evidence type="ECO:0000313" key="3">
    <source>
        <dbReference type="Proteomes" id="UP000325440"/>
    </source>
</evidence>
<keyword evidence="3" id="KW-1185">Reference proteome</keyword>
<protein>
    <submittedName>
        <fullName evidence="2">Uncharacterized protein</fullName>
    </submittedName>
</protein>
<name>A0A5E4M7X0_9HEMI</name>
<sequence length="182" mass="20216">MTQVTSKPVAVSVKKPPVNAAKKAAVPPPRLSEDEDEYGTGDDDDFDDGDVLVEQMLTAAKAMTVNDAAMARRLDKALRTMDETDKSEADLADQTFVTYLALYPAWLAYVQAAEPAARESKFAEYQELLKQYEKGQEDMINILLLLIHLQKTLLPSNVLPDPENRIKPALDVADELKILDRP</sequence>
<evidence type="ECO:0000256" key="1">
    <source>
        <dbReference type="SAM" id="MobiDB-lite"/>
    </source>
</evidence>
<accession>A0A5E4M7X0</accession>
<dbReference type="OrthoDB" id="6612972at2759"/>
<dbReference type="EMBL" id="CABPRJ010000479">
    <property type="protein sequence ID" value="VVC28309.1"/>
    <property type="molecule type" value="Genomic_DNA"/>
</dbReference>
<feature type="compositionally biased region" description="Acidic residues" evidence="1">
    <location>
        <begin position="33"/>
        <end position="45"/>
    </location>
</feature>
<evidence type="ECO:0000313" key="2">
    <source>
        <dbReference type="EMBL" id="VVC28309.1"/>
    </source>
</evidence>
<proteinExistence type="predicted"/>
<reference evidence="2 3" key="1">
    <citation type="submission" date="2019-08" db="EMBL/GenBank/DDBJ databases">
        <authorList>
            <person name="Alioto T."/>
            <person name="Alioto T."/>
            <person name="Gomez Garrido J."/>
        </authorList>
    </citation>
    <scope>NUCLEOTIDE SEQUENCE [LARGE SCALE GENOMIC DNA]</scope>
</reference>
<gene>
    <name evidence="2" type="ORF">CINCED_3A021596</name>
</gene>
<organism evidence="2 3">
    <name type="scientific">Cinara cedri</name>
    <dbReference type="NCBI Taxonomy" id="506608"/>
    <lineage>
        <taxon>Eukaryota</taxon>
        <taxon>Metazoa</taxon>
        <taxon>Ecdysozoa</taxon>
        <taxon>Arthropoda</taxon>
        <taxon>Hexapoda</taxon>
        <taxon>Insecta</taxon>
        <taxon>Pterygota</taxon>
        <taxon>Neoptera</taxon>
        <taxon>Paraneoptera</taxon>
        <taxon>Hemiptera</taxon>
        <taxon>Sternorrhyncha</taxon>
        <taxon>Aphidomorpha</taxon>
        <taxon>Aphidoidea</taxon>
        <taxon>Aphididae</taxon>
        <taxon>Lachninae</taxon>
        <taxon>Cinara</taxon>
    </lineage>
</organism>
<feature type="compositionally biased region" description="Low complexity" evidence="1">
    <location>
        <begin position="7"/>
        <end position="25"/>
    </location>
</feature>
<dbReference type="AlphaFoldDB" id="A0A5E4M7X0"/>